<dbReference type="Proteomes" id="UP000252519">
    <property type="component" value="Unassembled WGS sequence"/>
</dbReference>
<reference evidence="3 4" key="1">
    <citation type="submission" date="2014-10" db="EMBL/GenBank/DDBJ databases">
        <title>Draft genome of the hookworm Ancylostoma caninum.</title>
        <authorList>
            <person name="Mitreva M."/>
        </authorList>
    </citation>
    <scope>NUCLEOTIDE SEQUENCE [LARGE SCALE GENOMIC DNA]</scope>
    <source>
        <strain evidence="3 4">Baltimore</strain>
    </source>
</reference>
<dbReference type="CDD" id="cd05380">
    <property type="entry name" value="CAP_euk"/>
    <property type="match status" value="1"/>
</dbReference>
<organism evidence="3 4">
    <name type="scientific">Ancylostoma caninum</name>
    <name type="common">Dog hookworm</name>
    <dbReference type="NCBI Taxonomy" id="29170"/>
    <lineage>
        <taxon>Eukaryota</taxon>
        <taxon>Metazoa</taxon>
        <taxon>Ecdysozoa</taxon>
        <taxon>Nematoda</taxon>
        <taxon>Chromadorea</taxon>
        <taxon>Rhabditida</taxon>
        <taxon>Rhabditina</taxon>
        <taxon>Rhabditomorpha</taxon>
        <taxon>Strongyloidea</taxon>
        <taxon>Ancylostomatidae</taxon>
        <taxon>Ancylostomatinae</taxon>
        <taxon>Ancylostoma</taxon>
    </lineage>
</organism>
<dbReference type="Pfam" id="PF00188">
    <property type="entry name" value="CAP"/>
    <property type="match status" value="1"/>
</dbReference>
<dbReference type="OrthoDB" id="414826at2759"/>
<evidence type="ECO:0000313" key="4">
    <source>
        <dbReference type="Proteomes" id="UP000252519"/>
    </source>
</evidence>
<dbReference type="SMART" id="SM00198">
    <property type="entry name" value="SCP"/>
    <property type="match status" value="1"/>
</dbReference>
<dbReference type="EMBL" id="JOJR01000787">
    <property type="protein sequence ID" value="RCN34393.1"/>
    <property type="molecule type" value="Genomic_DNA"/>
</dbReference>
<evidence type="ECO:0000256" key="1">
    <source>
        <dbReference type="SAM" id="SignalP"/>
    </source>
</evidence>
<feature type="chain" id="PRO_5016801488" evidence="1">
    <location>
        <begin position="17"/>
        <end position="184"/>
    </location>
</feature>
<protein>
    <submittedName>
        <fullName evidence="3">SCP-like protein</fullName>
    </submittedName>
</protein>
<evidence type="ECO:0000259" key="2">
    <source>
        <dbReference type="SMART" id="SM00198"/>
    </source>
</evidence>
<accession>A0A368FQF0</accession>
<dbReference type="InterPro" id="IPR035940">
    <property type="entry name" value="CAP_sf"/>
</dbReference>
<dbReference type="AlphaFoldDB" id="A0A368FQF0"/>
<dbReference type="STRING" id="29170.A0A368FQF0"/>
<name>A0A368FQF0_ANCCA</name>
<proteinExistence type="predicted"/>
<feature type="domain" description="SCP" evidence="2">
    <location>
        <begin position="27"/>
        <end position="172"/>
    </location>
</feature>
<comment type="caution">
    <text evidence="3">The sequence shown here is derived from an EMBL/GenBank/DDBJ whole genome shotgun (WGS) entry which is preliminary data.</text>
</comment>
<sequence length="184" mass="20916">MLSVAVLVLCISLSSAEWDCNEKIPIEMRKQIVKYQNDFRQKLLEGEVKGANGKLKPAKFMKNLDWSCDFEKEAESRCRNGIINTNGLQQTGAASDIIVGPGCYPKPLHFNDFKKAMNNWWSQAGGYTDNLFKDRRREEFAQMMNANATKVGCSFEKKGRLTSILCLYNSRVVLGQPFYQKLEA</sequence>
<dbReference type="Gene3D" id="3.40.33.10">
    <property type="entry name" value="CAP"/>
    <property type="match status" value="1"/>
</dbReference>
<evidence type="ECO:0000313" key="3">
    <source>
        <dbReference type="EMBL" id="RCN34393.1"/>
    </source>
</evidence>
<dbReference type="InterPro" id="IPR014044">
    <property type="entry name" value="CAP_dom"/>
</dbReference>
<gene>
    <name evidence="3" type="ORF">ANCCAN_19756</name>
</gene>
<keyword evidence="1" id="KW-0732">Signal</keyword>
<keyword evidence="4" id="KW-1185">Reference proteome</keyword>
<feature type="signal peptide" evidence="1">
    <location>
        <begin position="1"/>
        <end position="16"/>
    </location>
</feature>
<dbReference type="SUPFAM" id="SSF55797">
    <property type="entry name" value="PR-1-like"/>
    <property type="match status" value="1"/>
</dbReference>